<dbReference type="Pfam" id="PF02785">
    <property type="entry name" value="Biotin_carb_C"/>
    <property type="match status" value="1"/>
</dbReference>
<dbReference type="PROSITE" id="PS00867">
    <property type="entry name" value="CPSASE_2"/>
    <property type="match status" value="1"/>
</dbReference>
<evidence type="ECO:0000256" key="12">
    <source>
        <dbReference type="ARBA" id="ARBA00033786"/>
    </source>
</evidence>
<sequence length="472" mass="50560">MTIQKLLIANRGEIAVRIIRAARELGIATVQVYSKADKDSFAVRLADECVDIGPAQASKSYLNRDTILAAAKTTGADAIHPGYGFLAENAEFAAAVEAAGLIFVGPTAQSIRLMGDKVAAREAAAAAKVPTVPGSRGRLESAEAAFALAEKIGFPVMIKAAAGGGGRGIRIARSAEEFHHLMPQAQAEALAAFGDGGIYVEKLIEGARHIEVQILGDGHDVIHCFERECSLQRRRQKVWEEAPSPSLTPAIREKLCSSAVALAKAVHYRGAGTLEYLYDDRSHAFYFLEMNTRIQVEHPVTEMVTGIDLVREMIRIAGGEPLRIRQDQVRVNGHSIEVRINAEDPAKGFAPNPGTVTALSVPGGNGVRFDSMLYAGYTVPPFYDSLLGKLIVHDEDRASAIRRLERALGELNVEGLATTKPLHQALVRDPDVQAGRFHTAWLEPWLASHIAGLAAAEAAPAVPTVPAPATAK</sequence>
<evidence type="ECO:0000256" key="13">
    <source>
        <dbReference type="ARBA" id="ARBA00048600"/>
    </source>
</evidence>
<dbReference type="SUPFAM" id="SSF52440">
    <property type="entry name" value="PreATP-grasp domain"/>
    <property type="match status" value="1"/>
</dbReference>
<keyword evidence="15" id="KW-0276">Fatty acid metabolism</keyword>
<comment type="subunit">
    <text evidence="3 15">Acetyl-CoA carboxylase is a heterohexamer of biotin carboxyl carrier protein, biotin carboxylase and the two subunits of carboxyl transferase in a 2:2 complex.</text>
</comment>
<keyword evidence="11 15" id="KW-0092">Biotin</keyword>
<protein>
    <recommendedName>
        <fullName evidence="5 15">Biotin carboxylase</fullName>
        <ecNumber evidence="4 15">6.3.4.14</ecNumber>
    </recommendedName>
    <alternativeName>
        <fullName evidence="12 15">Acetyl-coenzyme A carboxylase biotin carboxylase subunit A</fullName>
    </alternativeName>
</protein>
<evidence type="ECO:0000256" key="2">
    <source>
        <dbReference type="ARBA" id="ARBA00004956"/>
    </source>
</evidence>
<reference evidence="18 19" key="1">
    <citation type="submission" date="2016-11" db="EMBL/GenBank/DDBJ databases">
        <authorList>
            <person name="Jaros S."/>
            <person name="Januszkiewicz K."/>
            <person name="Wedrychowicz H."/>
        </authorList>
    </citation>
    <scope>NUCLEOTIDE SEQUENCE [LARGE SCALE GENOMIC DNA]</scope>
    <source>
        <strain evidence="18 19">GAS242</strain>
    </source>
</reference>
<dbReference type="Proteomes" id="UP000190675">
    <property type="component" value="Chromosome I"/>
</dbReference>
<dbReference type="GO" id="GO:2001295">
    <property type="term" value="P:malonyl-CoA biosynthetic process"/>
    <property type="evidence" value="ECO:0007669"/>
    <property type="project" value="UniProtKB-UniPathway"/>
</dbReference>
<dbReference type="InterPro" id="IPR005482">
    <property type="entry name" value="Biotin_COase_C"/>
</dbReference>
<evidence type="ECO:0000313" key="19">
    <source>
        <dbReference type="Proteomes" id="UP000190675"/>
    </source>
</evidence>
<dbReference type="GO" id="GO:0004075">
    <property type="term" value="F:biotin carboxylase activity"/>
    <property type="evidence" value="ECO:0007669"/>
    <property type="project" value="UniProtKB-EC"/>
</dbReference>
<evidence type="ECO:0000259" key="16">
    <source>
        <dbReference type="PROSITE" id="PS50975"/>
    </source>
</evidence>
<dbReference type="PROSITE" id="PS50979">
    <property type="entry name" value="BC"/>
    <property type="match status" value="1"/>
</dbReference>
<dbReference type="RefSeq" id="WP_079566082.1">
    <property type="nucleotide sequence ID" value="NZ_LT670818.1"/>
</dbReference>
<keyword evidence="10" id="KW-0460">Magnesium</keyword>
<keyword evidence="8 14" id="KW-0547">Nucleotide-binding</keyword>
<evidence type="ECO:0000256" key="10">
    <source>
        <dbReference type="ARBA" id="ARBA00022842"/>
    </source>
</evidence>
<dbReference type="InterPro" id="IPR051602">
    <property type="entry name" value="ACC_Biotin_Carboxylase"/>
</dbReference>
<dbReference type="PROSITE" id="PS00866">
    <property type="entry name" value="CPSASE_1"/>
    <property type="match status" value="1"/>
</dbReference>
<dbReference type="OrthoDB" id="9763189at2"/>
<name>A0A1M5JKR3_9BRAD</name>
<evidence type="ECO:0000256" key="5">
    <source>
        <dbReference type="ARBA" id="ARBA00017242"/>
    </source>
</evidence>
<dbReference type="PANTHER" id="PTHR48095:SF2">
    <property type="entry name" value="BIOTIN CARBOXYLASE, CHLOROPLASTIC"/>
    <property type="match status" value="1"/>
</dbReference>
<dbReference type="InterPro" id="IPR005479">
    <property type="entry name" value="CPAse_ATP-bd"/>
</dbReference>
<dbReference type="Pfam" id="PF00289">
    <property type="entry name" value="Biotin_carb_N"/>
    <property type="match status" value="1"/>
</dbReference>
<dbReference type="GO" id="GO:0046872">
    <property type="term" value="F:metal ion binding"/>
    <property type="evidence" value="ECO:0007669"/>
    <property type="project" value="UniProtKB-KW"/>
</dbReference>
<dbReference type="NCBIfam" id="NF009471">
    <property type="entry name" value="PRK12833.1"/>
    <property type="match status" value="1"/>
</dbReference>
<evidence type="ECO:0000256" key="8">
    <source>
        <dbReference type="ARBA" id="ARBA00022741"/>
    </source>
</evidence>
<evidence type="ECO:0000256" key="11">
    <source>
        <dbReference type="ARBA" id="ARBA00023267"/>
    </source>
</evidence>
<dbReference type="SMART" id="SM00878">
    <property type="entry name" value="Biotin_carb_C"/>
    <property type="match status" value="1"/>
</dbReference>
<organism evidence="18 19">
    <name type="scientific">Bradyrhizobium erythrophlei</name>
    <dbReference type="NCBI Taxonomy" id="1437360"/>
    <lineage>
        <taxon>Bacteria</taxon>
        <taxon>Pseudomonadati</taxon>
        <taxon>Pseudomonadota</taxon>
        <taxon>Alphaproteobacteria</taxon>
        <taxon>Hyphomicrobiales</taxon>
        <taxon>Nitrobacteraceae</taxon>
        <taxon>Bradyrhizobium</taxon>
    </lineage>
</organism>
<accession>A0A1M5JKR3</accession>
<comment type="catalytic activity">
    <reaction evidence="13 15">
        <text>N(6)-biotinyl-L-lysyl-[protein] + hydrogencarbonate + ATP = N(6)-carboxybiotinyl-L-lysyl-[protein] + ADP + phosphate + H(+)</text>
        <dbReference type="Rhea" id="RHEA:13501"/>
        <dbReference type="Rhea" id="RHEA-COMP:10505"/>
        <dbReference type="Rhea" id="RHEA-COMP:10506"/>
        <dbReference type="ChEBI" id="CHEBI:15378"/>
        <dbReference type="ChEBI" id="CHEBI:17544"/>
        <dbReference type="ChEBI" id="CHEBI:30616"/>
        <dbReference type="ChEBI" id="CHEBI:43474"/>
        <dbReference type="ChEBI" id="CHEBI:83144"/>
        <dbReference type="ChEBI" id="CHEBI:83145"/>
        <dbReference type="ChEBI" id="CHEBI:456216"/>
        <dbReference type="EC" id="6.3.4.14"/>
    </reaction>
</comment>
<comment type="function">
    <text evidence="1 15">This protein is a component of the acetyl coenzyme A carboxylase complex; first, biotin carboxylase catalyzes the carboxylation of the carrier protein and then the transcarboxylase transfers the carboxyl group to form malonyl-CoA.</text>
</comment>
<proteinExistence type="predicted"/>
<dbReference type="Gene3D" id="3.30.470.20">
    <property type="entry name" value="ATP-grasp fold, B domain"/>
    <property type="match status" value="1"/>
</dbReference>
<dbReference type="PROSITE" id="PS50975">
    <property type="entry name" value="ATP_GRASP"/>
    <property type="match status" value="1"/>
</dbReference>
<dbReference type="GO" id="GO:0006633">
    <property type="term" value="P:fatty acid biosynthetic process"/>
    <property type="evidence" value="ECO:0007669"/>
    <property type="project" value="UniProtKB-KW"/>
</dbReference>
<feature type="domain" description="Biotin carboxylation" evidence="17">
    <location>
        <begin position="2"/>
        <end position="447"/>
    </location>
</feature>
<keyword evidence="6 15" id="KW-0436">Ligase</keyword>
<dbReference type="SUPFAM" id="SSF51246">
    <property type="entry name" value="Rudiment single hybrid motif"/>
    <property type="match status" value="1"/>
</dbReference>
<evidence type="ECO:0000256" key="3">
    <source>
        <dbReference type="ARBA" id="ARBA00011750"/>
    </source>
</evidence>
<evidence type="ECO:0000256" key="4">
    <source>
        <dbReference type="ARBA" id="ARBA00013263"/>
    </source>
</evidence>
<dbReference type="EC" id="6.3.4.14" evidence="4 15"/>
<dbReference type="InterPro" id="IPR005481">
    <property type="entry name" value="BC-like_N"/>
</dbReference>
<dbReference type="Pfam" id="PF02786">
    <property type="entry name" value="CPSase_L_D2"/>
    <property type="match status" value="1"/>
</dbReference>
<evidence type="ECO:0000313" key="18">
    <source>
        <dbReference type="EMBL" id="SHG41157.1"/>
    </source>
</evidence>
<dbReference type="InterPro" id="IPR011764">
    <property type="entry name" value="Biotin_carboxylation_dom"/>
</dbReference>
<dbReference type="FunFam" id="3.40.50.20:FF:000010">
    <property type="entry name" value="Propionyl-CoA carboxylase subunit alpha"/>
    <property type="match status" value="1"/>
</dbReference>
<keyword evidence="15" id="KW-0444">Lipid biosynthesis</keyword>
<dbReference type="FunFam" id="3.30.1490.20:FF:000018">
    <property type="entry name" value="Biotin carboxylase"/>
    <property type="match status" value="1"/>
</dbReference>
<dbReference type="NCBIfam" id="TIGR00514">
    <property type="entry name" value="accC"/>
    <property type="match status" value="1"/>
</dbReference>
<keyword evidence="15" id="KW-0275">Fatty acid biosynthesis</keyword>
<dbReference type="InterPro" id="IPR016185">
    <property type="entry name" value="PreATP-grasp_dom_sf"/>
</dbReference>
<gene>
    <name evidence="18" type="ORF">SAMN05444169_2309</name>
</gene>
<comment type="pathway">
    <text evidence="2 15">Lipid metabolism; malonyl-CoA biosynthesis; malonyl-CoA from acetyl-CoA: step 1/1.</text>
</comment>
<dbReference type="GO" id="GO:0005524">
    <property type="term" value="F:ATP binding"/>
    <property type="evidence" value="ECO:0007669"/>
    <property type="project" value="UniProtKB-UniRule"/>
</dbReference>
<dbReference type="InterPro" id="IPR004549">
    <property type="entry name" value="Acetyl_CoA_COase_biotin_COase"/>
</dbReference>
<dbReference type="UniPathway" id="UPA00655">
    <property type="reaction ID" value="UER00711"/>
</dbReference>
<dbReference type="InterPro" id="IPR011054">
    <property type="entry name" value="Rudment_hybrid_motif"/>
</dbReference>
<evidence type="ECO:0000256" key="1">
    <source>
        <dbReference type="ARBA" id="ARBA00003761"/>
    </source>
</evidence>
<feature type="domain" description="ATP-grasp" evidence="16">
    <location>
        <begin position="121"/>
        <end position="318"/>
    </location>
</feature>
<evidence type="ECO:0000256" key="6">
    <source>
        <dbReference type="ARBA" id="ARBA00022598"/>
    </source>
</evidence>
<dbReference type="AlphaFoldDB" id="A0A1M5JKR3"/>
<keyword evidence="15" id="KW-0443">Lipid metabolism</keyword>
<evidence type="ECO:0000259" key="17">
    <source>
        <dbReference type="PROSITE" id="PS50979"/>
    </source>
</evidence>
<dbReference type="NCBIfam" id="NF006367">
    <property type="entry name" value="PRK08591.1"/>
    <property type="match status" value="1"/>
</dbReference>
<evidence type="ECO:0000256" key="7">
    <source>
        <dbReference type="ARBA" id="ARBA00022723"/>
    </source>
</evidence>
<dbReference type="PANTHER" id="PTHR48095">
    <property type="entry name" value="PYRUVATE CARBOXYLASE SUBUNIT A"/>
    <property type="match status" value="1"/>
</dbReference>
<dbReference type="EMBL" id="LT670818">
    <property type="protein sequence ID" value="SHG41157.1"/>
    <property type="molecule type" value="Genomic_DNA"/>
</dbReference>
<keyword evidence="7" id="KW-0479">Metal-binding</keyword>
<dbReference type="SUPFAM" id="SSF56059">
    <property type="entry name" value="Glutathione synthetase ATP-binding domain-like"/>
    <property type="match status" value="1"/>
</dbReference>
<dbReference type="InterPro" id="IPR011761">
    <property type="entry name" value="ATP-grasp"/>
</dbReference>
<evidence type="ECO:0000256" key="14">
    <source>
        <dbReference type="PROSITE-ProRule" id="PRU00409"/>
    </source>
</evidence>
<evidence type="ECO:0000256" key="9">
    <source>
        <dbReference type="ARBA" id="ARBA00022840"/>
    </source>
</evidence>
<evidence type="ECO:0000256" key="15">
    <source>
        <dbReference type="RuleBase" id="RU365063"/>
    </source>
</evidence>
<keyword evidence="9 14" id="KW-0067">ATP-binding</keyword>